<dbReference type="RefSeq" id="WP_256601784.1">
    <property type="nucleotide sequence ID" value="NZ_JANIBJ010000012.1"/>
</dbReference>
<reference evidence="1 2" key="1">
    <citation type="submission" date="2022-07" db="EMBL/GenBank/DDBJ databases">
        <title>Methylomonas rivi sp. nov., Methylomonas rosea sp. nov., Methylomonas aureus sp. nov. and Methylomonas subterranea sp. nov., four novel methanotrophs isolated from a freshwater creek and the deep terrestrial subsurface.</title>
        <authorList>
            <person name="Abin C."/>
            <person name="Sankaranarayanan K."/>
            <person name="Garner C."/>
            <person name="Sindelar R."/>
            <person name="Kotary K."/>
            <person name="Garner R."/>
            <person name="Barclay S."/>
            <person name="Lawson P."/>
            <person name="Krumholz L."/>
        </authorList>
    </citation>
    <scope>NUCLEOTIDE SEQUENCE [LARGE SCALE GENOMIC DNA]</scope>
    <source>
        <strain evidence="1 2">SURF-2</strain>
    </source>
</reference>
<dbReference type="InterPro" id="IPR019231">
    <property type="entry name" value="DUF2170"/>
</dbReference>
<gene>
    <name evidence="1" type="ORF">NP590_07905</name>
</gene>
<name>A0ABT1TEY5_9GAMM</name>
<accession>A0ABT1TEY5</accession>
<protein>
    <submittedName>
        <fullName evidence="1">YjfI family protein</fullName>
    </submittedName>
</protein>
<organism evidence="1 2">
    <name type="scientific">Methylomonas subterranea</name>
    <dbReference type="NCBI Taxonomy" id="2952225"/>
    <lineage>
        <taxon>Bacteria</taxon>
        <taxon>Pseudomonadati</taxon>
        <taxon>Pseudomonadota</taxon>
        <taxon>Gammaproteobacteria</taxon>
        <taxon>Methylococcales</taxon>
        <taxon>Methylococcaceae</taxon>
        <taxon>Methylomonas</taxon>
    </lineage>
</organism>
<sequence length="139" mass="15696">MNGKLTVSQLAESLGRTTLDNGAMLSPEIIEVELQVLQVLIQDREEFPVYVTIDDSQILCVSYLWREQEIIPERREALLEALLTLNIPMPLSSFSKIGQQYIIFGALSTRSDIDAIRHEIATLSDNTLEAIELMADYLQ</sequence>
<keyword evidence="2" id="KW-1185">Reference proteome</keyword>
<evidence type="ECO:0000313" key="1">
    <source>
        <dbReference type="EMBL" id="MCQ8104024.1"/>
    </source>
</evidence>
<evidence type="ECO:0000313" key="2">
    <source>
        <dbReference type="Proteomes" id="UP001524499"/>
    </source>
</evidence>
<dbReference type="EMBL" id="JANIBJ010000012">
    <property type="protein sequence ID" value="MCQ8104024.1"/>
    <property type="molecule type" value="Genomic_DNA"/>
</dbReference>
<proteinExistence type="predicted"/>
<dbReference type="Proteomes" id="UP001524499">
    <property type="component" value="Unassembled WGS sequence"/>
</dbReference>
<comment type="caution">
    <text evidence="1">The sequence shown here is derived from an EMBL/GenBank/DDBJ whole genome shotgun (WGS) entry which is preliminary data.</text>
</comment>
<dbReference type="Pfam" id="PF09938">
    <property type="entry name" value="DUF2170"/>
    <property type="match status" value="1"/>
</dbReference>